<accession>A0AAJ5X5C7</accession>
<dbReference type="PROSITE" id="PS51257">
    <property type="entry name" value="PROKAR_LIPOPROTEIN"/>
    <property type="match status" value="1"/>
</dbReference>
<dbReference type="EMBL" id="CP119326">
    <property type="protein sequence ID" value="WEK40695.1"/>
    <property type="molecule type" value="Genomic_DNA"/>
</dbReference>
<dbReference type="GO" id="GO:0005886">
    <property type="term" value="C:plasma membrane"/>
    <property type="evidence" value="ECO:0007669"/>
    <property type="project" value="UniProtKB-SubCell"/>
</dbReference>
<dbReference type="PANTHER" id="PTHR30203">
    <property type="entry name" value="OUTER MEMBRANE CATION EFFLUX PROTEIN"/>
    <property type="match status" value="1"/>
</dbReference>
<reference evidence="3" key="1">
    <citation type="submission" date="2023-03" db="EMBL/GenBank/DDBJ databases">
        <title>Andean soil-derived lignocellulolytic bacterial consortium as a source of novel taxa and putative plastic-active enzymes.</title>
        <authorList>
            <person name="Diaz-Garcia L."/>
            <person name="Chuvochina M."/>
            <person name="Feuerriegel G."/>
            <person name="Bunk B."/>
            <person name="Sproer C."/>
            <person name="Streit W.R."/>
            <person name="Rodriguez L.M."/>
            <person name="Overmann J."/>
            <person name="Jimenez D.J."/>
        </authorList>
    </citation>
    <scope>NUCLEOTIDE SEQUENCE</scope>
    <source>
        <strain evidence="3">MAG 833</strain>
    </source>
</reference>
<keyword evidence="2" id="KW-0564">Palmitate</keyword>
<dbReference type="AlphaFoldDB" id="A0AAJ5X5C7"/>
<gene>
    <name evidence="3" type="ORF">P0Y50_03535</name>
</gene>
<sequence length="473" mass="50325">MKASTTLAVIAAVLSVAACQTTPKAPADDVVAARYPLASPADAANAADAAWQDVLRDGRLQRLVSLALVDSRDLRLAVLDAEEARAQLRVRRADQLPQVEANADMTRGRASANTAQGAGATTQSQYSAGLALTAFELDLFGRLRAQSHSAFETWLAAEEGRDAARIVVISTVAEAYLAERAADERLRLTEATLQDWQASLRLAEQLRTAGQSSGLEVAQAEGQVRTAQADREAAIRARQVAENALVLAVGAPLPTDLPAPMLLADRPVLTELPAGVPADLLERRPDIRRAEHQLAAANADVAAARAAFFPRISLTGLLGFASGDLGDLFKGASDTWSFVPRISLPIFQGGRLKGEFDIAEIRSDKAVATYEKTVQTAFREVADGLAARETYQRQIDAQDGAVTAAKRRSDLSDLRFRAGVDSRLELLDAQRQLYAARLALVDLRAAQASASVQLYRALGGGVTGQAGQANASR</sequence>
<keyword evidence="2" id="KW-0732">Signal</keyword>
<evidence type="ECO:0000313" key="3">
    <source>
        <dbReference type="EMBL" id="WEK40695.1"/>
    </source>
</evidence>
<feature type="signal peptide" evidence="2">
    <location>
        <begin position="1"/>
        <end position="18"/>
    </location>
</feature>
<dbReference type="Gene3D" id="1.20.1600.10">
    <property type="entry name" value="Outer membrane efflux proteins (OEP)"/>
    <property type="match status" value="1"/>
</dbReference>
<evidence type="ECO:0000256" key="2">
    <source>
        <dbReference type="RuleBase" id="RU362097"/>
    </source>
</evidence>
<comment type="subcellular location">
    <subcellularLocation>
        <location evidence="2">Cell membrane</location>
        <topology evidence="2">Lipid-anchor</topology>
    </subcellularLocation>
</comment>
<dbReference type="Gene3D" id="2.20.200.10">
    <property type="entry name" value="Outer membrane efflux proteins (OEP)"/>
    <property type="match status" value="1"/>
</dbReference>
<keyword evidence="2" id="KW-0812">Transmembrane</keyword>
<comment type="similarity">
    <text evidence="1 2">Belongs to the outer membrane factor (OMF) (TC 1.B.17) family.</text>
</comment>
<organism evidence="3 4">
    <name type="scientific">Candidatus Brevundimonas colombiensis</name>
    <dbReference type="NCBI Taxonomy" id="3121376"/>
    <lineage>
        <taxon>Bacteria</taxon>
        <taxon>Pseudomonadati</taxon>
        <taxon>Pseudomonadota</taxon>
        <taxon>Alphaproteobacteria</taxon>
        <taxon>Caulobacterales</taxon>
        <taxon>Caulobacteraceae</taxon>
        <taxon>Brevundimonas</taxon>
    </lineage>
</organism>
<evidence type="ECO:0000256" key="1">
    <source>
        <dbReference type="ARBA" id="ARBA00007613"/>
    </source>
</evidence>
<dbReference type="PANTHER" id="PTHR30203:SF32">
    <property type="entry name" value="CATION EFFLUX SYSTEM PROTEIN CUSC"/>
    <property type="match status" value="1"/>
</dbReference>
<dbReference type="NCBIfam" id="TIGR01845">
    <property type="entry name" value="outer_NodT"/>
    <property type="match status" value="1"/>
</dbReference>
<dbReference type="InterPro" id="IPR003423">
    <property type="entry name" value="OMP_efflux"/>
</dbReference>
<evidence type="ECO:0000313" key="4">
    <source>
        <dbReference type="Proteomes" id="UP001213664"/>
    </source>
</evidence>
<keyword evidence="2" id="KW-1134">Transmembrane beta strand</keyword>
<name>A0AAJ5X5C7_9CAUL</name>
<proteinExistence type="inferred from homology"/>
<protein>
    <submittedName>
        <fullName evidence="3">Efflux transporter outer membrane subunit</fullName>
    </submittedName>
</protein>
<keyword evidence="2" id="KW-0472">Membrane</keyword>
<dbReference type="SUPFAM" id="SSF56954">
    <property type="entry name" value="Outer membrane efflux proteins (OEP)"/>
    <property type="match status" value="1"/>
</dbReference>
<keyword evidence="2" id="KW-0449">Lipoprotein</keyword>
<dbReference type="InterPro" id="IPR010131">
    <property type="entry name" value="MdtP/NodT-like"/>
</dbReference>
<dbReference type="GO" id="GO:0015562">
    <property type="term" value="F:efflux transmembrane transporter activity"/>
    <property type="evidence" value="ECO:0007669"/>
    <property type="project" value="InterPro"/>
</dbReference>
<dbReference type="Pfam" id="PF02321">
    <property type="entry name" value="OEP"/>
    <property type="match status" value="2"/>
</dbReference>
<dbReference type="Proteomes" id="UP001213664">
    <property type="component" value="Chromosome"/>
</dbReference>
<feature type="chain" id="PRO_5042317523" evidence="2">
    <location>
        <begin position="19"/>
        <end position="473"/>
    </location>
</feature>